<dbReference type="PANTHER" id="PTHR10489">
    <property type="entry name" value="CELL ADHESION MOLECULE"/>
    <property type="match status" value="1"/>
</dbReference>
<dbReference type="PROSITE" id="PS00237">
    <property type="entry name" value="G_PROTEIN_RECEP_F1_1"/>
    <property type="match status" value="2"/>
</dbReference>
<evidence type="ECO:0000313" key="17">
    <source>
        <dbReference type="Proteomes" id="UP000193380"/>
    </source>
</evidence>
<dbReference type="InterPro" id="IPR050119">
    <property type="entry name" value="CCR1-9-like"/>
</dbReference>
<evidence type="ECO:0000256" key="10">
    <source>
        <dbReference type="ARBA" id="ARBA00023170"/>
    </source>
</evidence>
<evidence type="ECO:0000256" key="5">
    <source>
        <dbReference type="ARBA" id="ARBA00022753"/>
    </source>
</evidence>
<dbReference type="GO" id="GO:0006955">
    <property type="term" value="P:immune response"/>
    <property type="evidence" value="ECO:0007669"/>
    <property type="project" value="TreeGrafter"/>
</dbReference>
<dbReference type="PRINTS" id="PR00657">
    <property type="entry name" value="CCCHEMOKINER"/>
</dbReference>
<evidence type="ECO:0000256" key="7">
    <source>
        <dbReference type="ARBA" id="ARBA00023040"/>
    </source>
</evidence>
<evidence type="ECO:0000256" key="2">
    <source>
        <dbReference type="ARBA" id="ARBA00004651"/>
    </source>
</evidence>
<comment type="subcellular location">
    <subcellularLocation>
        <location evidence="2">Cell membrane</location>
        <topology evidence="2">Multi-pass membrane protein</topology>
    </subcellularLocation>
    <subcellularLocation>
        <location evidence="1">Early endosome</location>
    </subcellularLocation>
</comment>
<evidence type="ECO:0000256" key="8">
    <source>
        <dbReference type="ARBA" id="ARBA00023136"/>
    </source>
</evidence>
<protein>
    <recommendedName>
        <fullName evidence="15">G-protein coupled receptors family 1 profile domain-containing protein</fullName>
    </recommendedName>
</protein>
<dbReference type="AlphaFoldDB" id="A0A060WCR4"/>
<dbReference type="GO" id="GO:0005769">
    <property type="term" value="C:early endosome"/>
    <property type="evidence" value="ECO:0007669"/>
    <property type="project" value="UniProtKB-SubCell"/>
</dbReference>
<dbReference type="FunFam" id="1.20.1070.10:FF:000026">
    <property type="entry name" value="C-C chemokine receptor type 5"/>
    <property type="match status" value="2"/>
</dbReference>
<evidence type="ECO:0000256" key="4">
    <source>
        <dbReference type="ARBA" id="ARBA00022692"/>
    </source>
</evidence>
<dbReference type="InterPro" id="IPR017452">
    <property type="entry name" value="GPCR_Rhodpsn_7TM"/>
</dbReference>
<dbReference type="InterPro" id="IPR000355">
    <property type="entry name" value="Chemokine_rcpt"/>
</dbReference>
<dbReference type="PROSITE" id="PS50262">
    <property type="entry name" value="G_PROTEIN_RECEP_F1_2"/>
    <property type="match status" value="2"/>
</dbReference>
<accession>A0A060WCR4</accession>
<dbReference type="GO" id="GO:0007204">
    <property type="term" value="P:positive regulation of cytosolic calcium ion concentration"/>
    <property type="evidence" value="ECO:0007669"/>
    <property type="project" value="TreeGrafter"/>
</dbReference>
<feature type="transmembrane region" description="Helical" evidence="14">
    <location>
        <begin position="239"/>
        <end position="263"/>
    </location>
</feature>
<dbReference type="GO" id="GO:0060326">
    <property type="term" value="P:cell chemotaxis"/>
    <property type="evidence" value="ECO:0007669"/>
    <property type="project" value="TreeGrafter"/>
</dbReference>
<feature type="domain" description="G-protein coupled receptors family 1 profile" evidence="15">
    <location>
        <begin position="52"/>
        <end position="300"/>
    </location>
</feature>
<feature type="transmembrane region" description="Helical" evidence="14">
    <location>
        <begin position="543"/>
        <end position="560"/>
    </location>
</feature>
<dbReference type="GO" id="GO:0016493">
    <property type="term" value="F:C-C chemokine receptor activity"/>
    <property type="evidence" value="ECO:0007669"/>
    <property type="project" value="TreeGrafter"/>
</dbReference>
<name>A0A060WCR4_ONCMY</name>
<dbReference type="GO" id="GO:0019722">
    <property type="term" value="P:calcium-mediated signaling"/>
    <property type="evidence" value="ECO:0007669"/>
    <property type="project" value="TreeGrafter"/>
</dbReference>
<proteinExistence type="inferred from homology"/>
<feature type="domain" description="G-protein coupled receptors family 1 profile" evidence="15">
    <location>
        <begin position="483"/>
        <end position="728"/>
    </location>
</feature>
<dbReference type="PRINTS" id="PR00645">
    <property type="entry name" value="CXCCHMKINER4"/>
</dbReference>
<dbReference type="GO" id="GO:0009897">
    <property type="term" value="C:external side of plasma membrane"/>
    <property type="evidence" value="ECO:0007669"/>
    <property type="project" value="TreeGrafter"/>
</dbReference>
<feature type="transmembrane region" description="Helical" evidence="14">
    <location>
        <begin position="580"/>
        <end position="603"/>
    </location>
</feature>
<dbReference type="InterPro" id="IPR000276">
    <property type="entry name" value="GPCR_Rhodpsn"/>
</dbReference>
<gene>
    <name evidence="16" type="ORF">GSONMT00072323001</name>
</gene>
<dbReference type="EMBL" id="FR904488">
    <property type="protein sequence ID" value="CDQ64952.1"/>
    <property type="molecule type" value="Genomic_DNA"/>
</dbReference>
<dbReference type="CDD" id="cd14984">
    <property type="entry name" value="7tmA_Chemokine_R"/>
    <property type="match status" value="2"/>
</dbReference>
<keyword evidence="7 13" id="KW-0297">G-protein coupled receptor</keyword>
<feature type="transmembrane region" description="Helical" evidence="14">
    <location>
        <begin position="623"/>
        <end position="647"/>
    </location>
</feature>
<keyword evidence="5" id="KW-0967">Endosome</keyword>
<dbReference type="Gene3D" id="1.20.1070.10">
    <property type="entry name" value="Rhodopsin 7-helix transmembrane proteins"/>
    <property type="match status" value="2"/>
</dbReference>
<evidence type="ECO:0000256" key="6">
    <source>
        <dbReference type="ARBA" id="ARBA00022989"/>
    </source>
</evidence>
<evidence type="ECO:0000259" key="15">
    <source>
        <dbReference type="PROSITE" id="PS50262"/>
    </source>
</evidence>
<keyword evidence="3" id="KW-1003">Cell membrane</keyword>
<reference evidence="16 17" key="1">
    <citation type="journal article" date="2014" name="Nat. Commun.">
        <title>The rainbow trout genome provides novel insights into evolution after whole-genome duplication in vertebrates.</title>
        <authorList>
            <person name="Berthelot C."/>
            <person name="Brunet F."/>
            <person name="Chalopin D."/>
            <person name="Juanchich A."/>
            <person name="Bernard M."/>
            <person name="Noel B."/>
            <person name="Bento P."/>
            <person name="Da Silva C."/>
            <person name="Labadie K."/>
            <person name="Alberti A."/>
            <person name="Aury J.M."/>
            <person name="Louis A."/>
            <person name="Dehais P."/>
            <person name="Bardou P."/>
            <person name="Montfort J."/>
            <person name="Klopp C."/>
            <person name="Cabau C."/>
            <person name="Gaspin C."/>
            <person name="Thorgaard G.H."/>
            <person name="Boussaha M."/>
            <person name="Quillet E."/>
            <person name="Guyomard R."/>
            <person name="Galiana D."/>
            <person name="Bobe J."/>
            <person name="Volff J.N."/>
            <person name="Genet C."/>
            <person name="Wincker P."/>
            <person name="Jaillon O."/>
            <person name="Roest Crollius H."/>
            <person name="Guiguen Y."/>
        </authorList>
    </citation>
    <scope>NUCLEOTIDE SEQUENCE [LARGE SCALE GENOMIC DNA]</scope>
</reference>
<feature type="transmembrane region" description="Helical" evidence="14">
    <location>
        <begin position="504"/>
        <end position="523"/>
    </location>
</feature>
<dbReference type="InterPro" id="IPR001277">
    <property type="entry name" value="CXCR4/ACKR2"/>
</dbReference>
<dbReference type="PaxDb" id="8022-A0A060WCR4"/>
<feature type="transmembrane region" description="Helical" evidence="14">
    <location>
        <begin position="41"/>
        <end position="63"/>
    </location>
</feature>
<keyword evidence="6 14" id="KW-1133">Transmembrane helix</keyword>
<feature type="transmembrane region" description="Helical" evidence="14">
    <location>
        <begin position="667"/>
        <end position="688"/>
    </location>
</feature>
<keyword evidence="9" id="KW-1015">Disulfide bond</keyword>
<keyword evidence="12 13" id="KW-0807">Transducer</keyword>
<dbReference type="Proteomes" id="UP000193380">
    <property type="component" value="Chromosome 2"/>
</dbReference>
<evidence type="ECO:0000256" key="11">
    <source>
        <dbReference type="ARBA" id="ARBA00023180"/>
    </source>
</evidence>
<dbReference type="GO" id="GO:0019957">
    <property type="term" value="F:C-C chemokine binding"/>
    <property type="evidence" value="ECO:0007669"/>
    <property type="project" value="TreeGrafter"/>
</dbReference>
<keyword evidence="4 13" id="KW-0812">Transmembrane</keyword>
<evidence type="ECO:0000256" key="13">
    <source>
        <dbReference type="RuleBase" id="RU000688"/>
    </source>
</evidence>
<dbReference type="PANTHER" id="PTHR10489:SF627">
    <property type="entry name" value="C-C CHEMOKINE RECEPTOR TYPE 8"/>
    <property type="match status" value="1"/>
</dbReference>
<keyword evidence="10 13" id="KW-0675">Receptor</keyword>
<evidence type="ECO:0000256" key="9">
    <source>
        <dbReference type="ARBA" id="ARBA00023157"/>
    </source>
</evidence>
<organism evidence="16 17">
    <name type="scientific">Oncorhynchus mykiss</name>
    <name type="common">Rainbow trout</name>
    <name type="synonym">Salmo gairdneri</name>
    <dbReference type="NCBI Taxonomy" id="8022"/>
    <lineage>
        <taxon>Eukaryota</taxon>
        <taxon>Metazoa</taxon>
        <taxon>Chordata</taxon>
        <taxon>Craniata</taxon>
        <taxon>Vertebrata</taxon>
        <taxon>Euteleostomi</taxon>
        <taxon>Actinopterygii</taxon>
        <taxon>Neopterygii</taxon>
        <taxon>Teleostei</taxon>
        <taxon>Protacanthopterygii</taxon>
        <taxon>Salmoniformes</taxon>
        <taxon>Salmonidae</taxon>
        <taxon>Salmoninae</taxon>
        <taxon>Oncorhynchus</taxon>
    </lineage>
</organism>
<evidence type="ECO:0000256" key="3">
    <source>
        <dbReference type="ARBA" id="ARBA00022475"/>
    </source>
</evidence>
<feature type="transmembrane region" description="Helical" evidence="14">
    <location>
        <begin position="197"/>
        <end position="218"/>
    </location>
</feature>
<feature type="transmembrane region" description="Helical" evidence="14">
    <location>
        <begin position="150"/>
        <end position="172"/>
    </location>
</feature>
<evidence type="ECO:0000313" key="16">
    <source>
        <dbReference type="EMBL" id="CDQ64952.1"/>
    </source>
</evidence>
<keyword evidence="11" id="KW-0325">Glycoprotein</keyword>
<evidence type="ECO:0000256" key="1">
    <source>
        <dbReference type="ARBA" id="ARBA00004412"/>
    </source>
</evidence>
<dbReference type="STRING" id="8022.A0A060WCR4"/>
<dbReference type="Pfam" id="PF00001">
    <property type="entry name" value="7tm_1"/>
    <property type="match status" value="2"/>
</dbReference>
<feature type="transmembrane region" description="Helical" evidence="14">
    <location>
        <begin position="471"/>
        <end position="492"/>
    </location>
</feature>
<sequence>MEPTTEYNYSSYYDDTEGLYSSEPCNNANVKEFGRVFLPTLYSLVFIVGFIGNGLVVCVLVVFKRIRSMTDLCLFNLALSDLFFIISLPFWSHYATAAKWLLGDFMCRLVTGLYMLGFYGSIFFMVILTVDRYVVIVHAHTLARPRSVRVGVTLSLFMWALSLCASLPTIIFTKVNNESGLTTCKPEYPDGSMWRQVSYLEMNVLGLLLPLSVMVICYSRIVPMLVNIKTTKKHKAIKLIIIIVVVFFCFWTPYNVVILLRYLETQSYFGDCTTHTNIDLAMQWTEVIAFTHCCLNPIIYAFAGQKFMSLVLKLLRKWMPMCFARPYVSGLSERNISVYSRSSEISSTRLLVTTAPRTTVTPECHTQRDNSTQFDRMNITGYPVHTTAGGNTTTIPFSSVSVENGNSSSYSYENSSSYAYENSSSYAYENSSSYAYGTHFADTFEVTTYDYGDYDDGVCKYKPYGANFLPVLYSLFFILGFLGNVLVLWVILQGVKLRNMTDVCLLNLALADLLLVCTLPFLAHHATDQWVFGDVMCKVVLGAYHIGFYSGIFFITLMSVDRYLAIVHAVYAMRARTRKYGAIAAVVTWLAGFLASFPEALFLKVEKHNEKENCRPVYDDRALVIFGLFKMNTLGLLIPLVIMGFCYTQIVRRLLSRPSSKKQAIRLILIVVVVFFCCWTPYNMTSFFKALELSEVYSSCESSKAIRLTLQITEAMAYSHSCLNPILYVFLGQKFRRHLIRLINKVPCRMCQFMKNYLPLDFRASRTGSVYSQTTSVDERSTAV</sequence>
<comment type="similarity">
    <text evidence="13">Belongs to the G-protein coupled receptor 1 family.</text>
</comment>
<feature type="transmembrane region" description="Helical" evidence="14">
    <location>
        <begin position="111"/>
        <end position="130"/>
    </location>
</feature>
<evidence type="ECO:0000256" key="14">
    <source>
        <dbReference type="SAM" id="Phobius"/>
    </source>
</evidence>
<evidence type="ECO:0000256" key="12">
    <source>
        <dbReference type="ARBA" id="ARBA00023224"/>
    </source>
</evidence>
<dbReference type="SUPFAM" id="SSF81321">
    <property type="entry name" value="Family A G protein-coupled receptor-like"/>
    <property type="match status" value="2"/>
</dbReference>
<feature type="transmembrane region" description="Helical" evidence="14">
    <location>
        <begin position="72"/>
        <end position="91"/>
    </location>
</feature>
<dbReference type="PRINTS" id="PR00237">
    <property type="entry name" value="GPCRRHODOPSN"/>
</dbReference>
<keyword evidence="8 14" id="KW-0472">Membrane</keyword>